<gene>
    <name evidence="2" type="ordered locus">PYCH_01120</name>
</gene>
<dbReference type="Proteomes" id="UP000008386">
    <property type="component" value="Chromosome"/>
</dbReference>
<feature type="compositionally biased region" description="Basic residues" evidence="1">
    <location>
        <begin position="184"/>
        <end position="197"/>
    </location>
</feature>
<accession>F8AFS0</accession>
<dbReference type="GeneID" id="10836693"/>
<sequence>MIERLIKPAFVLIEAETEMERREIEKELRRKGFHIAELFGEGYELESLVESFIEMTSGKFVYLIKARDGKVLARGSEAGVRSLKIEKEYIVRSEKALVNLILMKESRNKKALRTAVLIGLAAVVGLLLNSGEDFSWIWIGGTAIAGSELMKALEYLLLGYREKEKSEKPKKRRRKNKKEDKKENRHRRAFRGFRKPSKPPEEEKGEQPSGGHPSEELSY</sequence>
<dbReference type="KEGG" id="pya:PYCH_01120"/>
<evidence type="ECO:0000313" key="3">
    <source>
        <dbReference type="Proteomes" id="UP000008386"/>
    </source>
</evidence>
<feature type="region of interest" description="Disordered" evidence="1">
    <location>
        <begin position="164"/>
        <end position="219"/>
    </location>
</feature>
<dbReference type="eggNOG" id="arCOG07080">
    <property type="taxonomic scope" value="Archaea"/>
</dbReference>
<evidence type="ECO:0000256" key="1">
    <source>
        <dbReference type="SAM" id="MobiDB-lite"/>
    </source>
</evidence>
<dbReference type="STRING" id="529709.PYCH_01120"/>
<organism evidence="2 3">
    <name type="scientific">Pyrococcus yayanosii (strain CH1 / JCM 16557)</name>
    <dbReference type="NCBI Taxonomy" id="529709"/>
    <lineage>
        <taxon>Archaea</taxon>
        <taxon>Methanobacteriati</taxon>
        <taxon>Methanobacteriota</taxon>
        <taxon>Thermococci</taxon>
        <taxon>Thermococcales</taxon>
        <taxon>Thermococcaceae</taxon>
        <taxon>Pyrococcus</taxon>
    </lineage>
</organism>
<protein>
    <submittedName>
        <fullName evidence="2">Uncharacterized protein</fullName>
    </submittedName>
</protein>
<proteinExistence type="predicted"/>
<reference evidence="2 3" key="1">
    <citation type="journal article" date="2011" name="J. Bacteriol.">
        <title>Complete genome sequence of the obligate piezophilic hyperthermophilic archaeon Pyrococcus yayanosii CH1.</title>
        <authorList>
            <person name="Jun X."/>
            <person name="Lupeng L."/>
            <person name="Minjuan X."/>
            <person name="Oger P."/>
            <person name="Fengping W."/>
            <person name="Jebbar M."/>
            <person name="Xiang X."/>
        </authorList>
    </citation>
    <scope>NUCLEOTIDE SEQUENCE [LARGE SCALE GENOMIC DNA]</scope>
    <source>
        <strain evidence="3">CH1 / JCM 16557</strain>
    </source>
</reference>
<name>F8AFS0_PYRYC</name>
<evidence type="ECO:0000313" key="2">
    <source>
        <dbReference type="EMBL" id="AEH23821.1"/>
    </source>
</evidence>
<dbReference type="RefSeq" id="WP_013904879.1">
    <property type="nucleotide sequence ID" value="NC_015680.1"/>
</dbReference>
<dbReference type="OrthoDB" id="103430at2157"/>
<dbReference type="EMBL" id="CP002779">
    <property type="protein sequence ID" value="AEH23821.1"/>
    <property type="molecule type" value="Genomic_DNA"/>
</dbReference>
<dbReference type="AlphaFoldDB" id="F8AFS0"/>
<keyword evidence="3" id="KW-1185">Reference proteome</keyword>
<dbReference type="HOGENOM" id="CLU_1259147_0_0_2"/>